<comment type="caution">
    <text evidence="2">The sequence shown here is derived from an EMBL/GenBank/DDBJ whole genome shotgun (WGS) entry which is preliminary data.</text>
</comment>
<feature type="transmembrane region" description="Helical" evidence="1">
    <location>
        <begin position="20"/>
        <end position="41"/>
    </location>
</feature>
<keyword evidence="1" id="KW-1133">Transmembrane helix</keyword>
<dbReference type="Proteomes" id="UP001157125">
    <property type="component" value="Unassembled WGS sequence"/>
</dbReference>
<feature type="transmembrane region" description="Helical" evidence="1">
    <location>
        <begin position="157"/>
        <end position="182"/>
    </location>
</feature>
<evidence type="ECO:0000256" key="1">
    <source>
        <dbReference type="SAM" id="Phobius"/>
    </source>
</evidence>
<keyword evidence="1" id="KW-0472">Membrane</keyword>
<dbReference type="EMBL" id="BSUN01000001">
    <property type="protein sequence ID" value="GMA34309.1"/>
    <property type="molecule type" value="Genomic_DNA"/>
</dbReference>
<name>A0ABQ6I9K0_9MICO</name>
<gene>
    <name evidence="2" type="ORF">GCM10025876_05130</name>
</gene>
<proteinExistence type="predicted"/>
<dbReference type="RefSeq" id="WP_284327335.1">
    <property type="nucleotide sequence ID" value="NZ_BSUN01000001.1"/>
</dbReference>
<keyword evidence="3" id="KW-1185">Reference proteome</keyword>
<keyword evidence="1" id="KW-0812">Transmembrane</keyword>
<accession>A0ABQ6I9K0</accession>
<evidence type="ECO:0000313" key="2">
    <source>
        <dbReference type="EMBL" id="GMA34309.1"/>
    </source>
</evidence>
<sequence length="195" mass="21409">MSTTPVPTDQDVAGPVGSKVGWIFLSISRIAIGFYFLWAFLDKTFGLGFSTCRTTADDGSFTIDAFCDSAWIHGSRITEGYLVYGGNSQSPFNDFYVNLGGQAWTDVPFMLGLLGVGLALILGIGSRIGAISATAMLLMMWTTQIPLSTNPFLDDHIIMIVAVWAAVLLEVRYQAIGIGSWWKRLDIVQKNRWLI</sequence>
<organism evidence="2 3">
    <name type="scientific">Demequina litorisediminis</name>
    <dbReference type="NCBI Taxonomy" id="1849022"/>
    <lineage>
        <taxon>Bacteria</taxon>
        <taxon>Bacillati</taxon>
        <taxon>Actinomycetota</taxon>
        <taxon>Actinomycetes</taxon>
        <taxon>Micrococcales</taxon>
        <taxon>Demequinaceae</taxon>
        <taxon>Demequina</taxon>
    </lineage>
</organism>
<protein>
    <submittedName>
        <fullName evidence="2">Membrane protein</fullName>
    </submittedName>
</protein>
<reference evidence="3" key="1">
    <citation type="journal article" date="2019" name="Int. J. Syst. Evol. Microbiol.">
        <title>The Global Catalogue of Microorganisms (GCM) 10K type strain sequencing project: providing services to taxonomists for standard genome sequencing and annotation.</title>
        <authorList>
            <consortium name="The Broad Institute Genomics Platform"/>
            <consortium name="The Broad Institute Genome Sequencing Center for Infectious Disease"/>
            <person name="Wu L."/>
            <person name="Ma J."/>
        </authorList>
    </citation>
    <scope>NUCLEOTIDE SEQUENCE [LARGE SCALE GENOMIC DNA]</scope>
    <source>
        <strain evidence="3">NBRC 112299</strain>
    </source>
</reference>
<feature type="transmembrane region" description="Helical" evidence="1">
    <location>
        <begin position="111"/>
        <end position="137"/>
    </location>
</feature>
<evidence type="ECO:0000313" key="3">
    <source>
        <dbReference type="Proteomes" id="UP001157125"/>
    </source>
</evidence>